<sequence>MQTTESVAKRALCIGLMAMRAQAENGISYEEGEESEHFRQFGAGLLKWAERFEISRLLSAAELELHNQPLGEWEYGTIFETFWRIEALKALLWSIGLIEEMPSYFSVGNPNAAYSLVPINQPPEEFLGKAKLRSEDVIKAERHQAQFLNWRARTEVLRLQGVAPPPGDSYEATVRRALHGIEQEGINVDHDGVDLLIDGQRLIDLEGETKGNIASICYERQLALEWVCADEEADWDRTKCNT</sequence>
<dbReference type="RefSeq" id="WP_145452074.1">
    <property type="nucleotide sequence ID" value="NZ_CP037421.1"/>
</dbReference>
<organism evidence="1 2">
    <name type="scientific">Gimesia panareensis</name>
    <dbReference type="NCBI Taxonomy" id="2527978"/>
    <lineage>
        <taxon>Bacteria</taxon>
        <taxon>Pseudomonadati</taxon>
        <taxon>Planctomycetota</taxon>
        <taxon>Planctomycetia</taxon>
        <taxon>Planctomycetales</taxon>
        <taxon>Planctomycetaceae</taxon>
        <taxon>Gimesia</taxon>
    </lineage>
</organism>
<proteinExistence type="predicted"/>
<evidence type="ECO:0000313" key="1">
    <source>
        <dbReference type="EMBL" id="QDT30160.1"/>
    </source>
</evidence>
<reference evidence="1 2" key="1">
    <citation type="submission" date="2019-03" db="EMBL/GenBank/DDBJ databases">
        <title>Deep-cultivation of Planctomycetes and their phenomic and genomic characterization uncovers novel biology.</title>
        <authorList>
            <person name="Wiegand S."/>
            <person name="Jogler M."/>
            <person name="Boedeker C."/>
            <person name="Pinto D."/>
            <person name="Vollmers J."/>
            <person name="Rivas-Marin E."/>
            <person name="Kohn T."/>
            <person name="Peeters S.H."/>
            <person name="Heuer A."/>
            <person name="Rast P."/>
            <person name="Oberbeckmann S."/>
            <person name="Bunk B."/>
            <person name="Jeske O."/>
            <person name="Meyerdierks A."/>
            <person name="Storesund J.E."/>
            <person name="Kallscheuer N."/>
            <person name="Luecker S."/>
            <person name="Lage O.M."/>
            <person name="Pohl T."/>
            <person name="Merkel B.J."/>
            <person name="Hornburger P."/>
            <person name="Mueller R.-W."/>
            <person name="Bruemmer F."/>
            <person name="Labrenz M."/>
            <person name="Spormann A.M."/>
            <person name="Op den Camp H."/>
            <person name="Overmann J."/>
            <person name="Amann R."/>
            <person name="Jetten M.S.M."/>
            <person name="Mascher T."/>
            <person name="Medema M.H."/>
            <person name="Devos D.P."/>
            <person name="Kaster A.-K."/>
            <person name="Ovreas L."/>
            <person name="Rohde M."/>
            <person name="Galperin M.Y."/>
            <person name="Jogler C."/>
        </authorList>
    </citation>
    <scope>NUCLEOTIDE SEQUENCE [LARGE SCALE GENOMIC DNA]</scope>
    <source>
        <strain evidence="1 2">Enr10</strain>
    </source>
</reference>
<dbReference type="Proteomes" id="UP000315647">
    <property type="component" value="Chromosome"/>
</dbReference>
<protein>
    <recommendedName>
        <fullName evidence="3">DUF4272 domain-containing protein</fullName>
    </recommendedName>
</protein>
<gene>
    <name evidence="1" type="ORF">Enr10x_55200</name>
</gene>
<evidence type="ECO:0000313" key="2">
    <source>
        <dbReference type="Proteomes" id="UP000315647"/>
    </source>
</evidence>
<dbReference type="InterPro" id="IPR025368">
    <property type="entry name" value="DUF4272"/>
</dbReference>
<keyword evidence="2" id="KW-1185">Reference proteome</keyword>
<evidence type="ECO:0008006" key="3">
    <source>
        <dbReference type="Google" id="ProtNLM"/>
    </source>
</evidence>
<dbReference type="Pfam" id="PF14094">
    <property type="entry name" value="DUF4272"/>
    <property type="match status" value="1"/>
</dbReference>
<dbReference type="EMBL" id="CP037421">
    <property type="protein sequence ID" value="QDT30160.1"/>
    <property type="molecule type" value="Genomic_DNA"/>
</dbReference>
<accession>A0A517QEV1</accession>
<name>A0A517QEV1_9PLAN</name>
<dbReference type="AlphaFoldDB" id="A0A517QEV1"/>